<gene>
    <name evidence="1" type="ORF">C8D86_101150</name>
</gene>
<name>A0A370GZZ0_9COXI</name>
<accession>A0A370GZZ0</accession>
<dbReference type="Proteomes" id="UP000254720">
    <property type="component" value="Unassembled WGS sequence"/>
</dbReference>
<dbReference type="SUPFAM" id="SSF56925">
    <property type="entry name" value="OMPA-like"/>
    <property type="match status" value="1"/>
</dbReference>
<comment type="caution">
    <text evidence="1">The sequence shown here is derived from an EMBL/GenBank/DDBJ whole genome shotgun (WGS) entry which is preliminary data.</text>
</comment>
<dbReference type="AlphaFoldDB" id="A0A370GZZ0"/>
<dbReference type="InterPro" id="IPR011250">
    <property type="entry name" value="OMP/PagP_B-barrel"/>
</dbReference>
<protein>
    <recommendedName>
        <fullName evidence="3">Outer membrane protein beta-barrel domain-containing protein</fullName>
    </recommendedName>
</protein>
<dbReference type="Gene3D" id="2.40.160.20">
    <property type="match status" value="1"/>
</dbReference>
<reference evidence="1 2" key="1">
    <citation type="submission" date="2018-07" db="EMBL/GenBank/DDBJ databases">
        <title>Genomic Encyclopedia of Type Strains, Phase IV (KMG-IV): sequencing the most valuable type-strain genomes for metagenomic binning, comparative biology and taxonomic classification.</title>
        <authorList>
            <person name="Goeker M."/>
        </authorList>
    </citation>
    <scope>NUCLEOTIDE SEQUENCE [LARGE SCALE GENOMIC DNA]</scope>
    <source>
        <strain evidence="1 2">DSM 16500</strain>
    </source>
</reference>
<evidence type="ECO:0000313" key="2">
    <source>
        <dbReference type="Proteomes" id="UP000254720"/>
    </source>
</evidence>
<evidence type="ECO:0008006" key="3">
    <source>
        <dbReference type="Google" id="ProtNLM"/>
    </source>
</evidence>
<dbReference type="EMBL" id="QQAX01000001">
    <property type="protein sequence ID" value="RDI48867.1"/>
    <property type="molecule type" value="Genomic_DNA"/>
</dbReference>
<proteinExistence type="predicted"/>
<sequence>MIFQRMKGMIATKKISPLFIKASLVFCLGIGVCSPVAAGKTAINLLAGGSVIEFGDNEKHIVFPPESFRTDSFNVSGHPIDFAPAIGISYDVDIDSAYRDIRYLFHSVSLGINAYYNQTSRDGIVLQYGLPDFANSTYNMKVSSSRLMLDTELDFRPLWEGIMLFIEVGAGAARNTLSFENNPLPNVGADGGFYSLSKNPQIQFAYEAGAGIKVPICHNLVLSARYLYANSGNAESSKYDYSTGVTLGKPIKVKIESQSVLVGLSYLFG</sequence>
<evidence type="ECO:0000313" key="1">
    <source>
        <dbReference type="EMBL" id="RDI48867.1"/>
    </source>
</evidence>
<keyword evidence="2" id="KW-1185">Reference proteome</keyword>
<organism evidence="1 2">
    <name type="scientific">Aquicella lusitana</name>
    <dbReference type="NCBI Taxonomy" id="254246"/>
    <lineage>
        <taxon>Bacteria</taxon>
        <taxon>Pseudomonadati</taxon>
        <taxon>Pseudomonadota</taxon>
        <taxon>Gammaproteobacteria</taxon>
        <taxon>Legionellales</taxon>
        <taxon>Coxiellaceae</taxon>
        <taxon>Aquicella</taxon>
    </lineage>
</organism>